<keyword evidence="16" id="KW-0863">Zinc-finger</keyword>
<dbReference type="EMBL" id="RCMI01000697">
    <property type="protein sequence ID" value="KAG2900433.1"/>
    <property type="molecule type" value="Genomic_DNA"/>
</dbReference>
<dbReference type="PANTHER" id="PTHR42648">
    <property type="entry name" value="TRANSPOSASE, PUTATIVE-RELATED"/>
    <property type="match status" value="1"/>
</dbReference>
<evidence type="ECO:0000256" key="14">
    <source>
        <dbReference type="ARBA" id="ARBA00023113"/>
    </source>
</evidence>
<keyword evidence="7" id="KW-0255">Endonuclease</keyword>
<name>A0A8T0YTB2_9STRA</name>
<keyword evidence="13" id="KW-0808">Transferase</keyword>
<accession>A0A8T0YTB2</accession>
<evidence type="ECO:0000256" key="11">
    <source>
        <dbReference type="ARBA" id="ARBA00022908"/>
    </source>
</evidence>
<dbReference type="PANTHER" id="PTHR42648:SF11">
    <property type="entry name" value="TRANSPOSON TY4-P GAG-POL POLYPROTEIN"/>
    <property type="match status" value="1"/>
</dbReference>
<feature type="domain" description="Integrase catalytic" evidence="19">
    <location>
        <begin position="497"/>
        <end position="633"/>
    </location>
</feature>
<keyword evidence="8" id="KW-0378">Hydrolase</keyword>
<keyword evidence="10" id="KW-0460">Magnesium</keyword>
<feature type="region of interest" description="Disordered" evidence="17">
    <location>
        <begin position="184"/>
        <end position="222"/>
    </location>
</feature>
<dbReference type="GO" id="GO:0015074">
    <property type="term" value="P:DNA integration"/>
    <property type="evidence" value="ECO:0007669"/>
    <property type="project" value="UniProtKB-KW"/>
</dbReference>
<dbReference type="InterPro" id="IPR001878">
    <property type="entry name" value="Znf_CCHC"/>
</dbReference>
<evidence type="ECO:0000313" key="23">
    <source>
        <dbReference type="EMBL" id="KAG3211583.1"/>
    </source>
</evidence>
<evidence type="ECO:0000256" key="4">
    <source>
        <dbReference type="ARBA" id="ARBA00022722"/>
    </source>
</evidence>
<keyword evidence="14" id="KW-0917">Virion maturation</keyword>
<dbReference type="GO" id="GO:0006310">
    <property type="term" value="P:DNA recombination"/>
    <property type="evidence" value="ECO:0007669"/>
    <property type="project" value="UniProtKB-KW"/>
</dbReference>
<evidence type="ECO:0000256" key="6">
    <source>
        <dbReference type="ARBA" id="ARBA00022741"/>
    </source>
</evidence>
<feature type="domain" description="CCHC-type" evidence="18">
    <location>
        <begin position="227"/>
        <end position="240"/>
    </location>
</feature>
<dbReference type="InterPro" id="IPR039537">
    <property type="entry name" value="Retrotran_Ty1/copia-like"/>
</dbReference>
<dbReference type="EMBL" id="RCML01000708">
    <property type="protein sequence ID" value="KAG2970734.1"/>
    <property type="molecule type" value="Genomic_DNA"/>
</dbReference>
<evidence type="ECO:0000256" key="17">
    <source>
        <dbReference type="SAM" id="MobiDB-lite"/>
    </source>
</evidence>
<dbReference type="Pfam" id="PF22936">
    <property type="entry name" value="Pol_BBD"/>
    <property type="match status" value="1"/>
</dbReference>
<dbReference type="InterPro" id="IPR025724">
    <property type="entry name" value="GAG-pre-integrase_dom"/>
</dbReference>
<comment type="caution">
    <text evidence="20">The sequence shown here is derived from an EMBL/GenBank/DDBJ whole genome shotgun (WGS) entry which is preliminary data.</text>
</comment>
<evidence type="ECO:0000256" key="12">
    <source>
        <dbReference type="ARBA" id="ARBA00022918"/>
    </source>
</evidence>
<dbReference type="GO" id="GO:0003676">
    <property type="term" value="F:nucleic acid binding"/>
    <property type="evidence" value="ECO:0007669"/>
    <property type="project" value="InterPro"/>
</dbReference>
<dbReference type="Gene3D" id="3.30.420.10">
    <property type="entry name" value="Ribonuclease H-like superfamily/Ribonuclease H"/>
    <property type="match status" value="1"/>
</dbReference>
<dbReference type="AlphaFoldDB" id="A0A8T0YTB2"/>
<evidence type="ECO:0000313" key="22">
    <source>
        <dbReference type="EMBL" id="KAG2970734.1"/>
    </source>
</evidence>
<evidence type="ECO:0000313" key="24">
    <source>
        <dbReference type="Proteomes" id="UP000735874"/>
    </source>
</evidence>
<dbReference type="Proteomes" id="UP000774804">
    <property type="component" value="Unassembled WGS sequence"/>
</dbReference>
<evidence type="ECO:0000256" key="5">
    <source>
        <dbReference type="ARBA" id="ARBA00022723"/>
    </source>
</evidence>
<dbReference type="GO" id="GO:0004519">
    <property type="term" value="F:endonuclease activity"/>
    <property type="evidence" value="ECO:0007669"/>
    <property type="project" value="UniProtKB-KW"/>
</dbReference>
<comment type="function">
    <text evidence="1">The aspartyl protease (PR) mediates the proteolytic cleavages of the Gag and Gag-Pol polyproteins after assembly of the VLP.</text>
</comment>
<keyword evidence="16" id="KW-0862">Zinc</keyword>
<evidence type="ECO:0000313" key="21">
    <source>
        <dbReference type="EMBL" id="KAG2900433.1"/>
    </source>
</evidence>
<dbReference type="InterPro" id="IPR001584">
    <property type="entry name" value="Integrase_cat-core"/>
</dbReference>
<keyword evidence="11" id="KW-0229">DNA integration</keyword>
<keyword evidence="5" id="KW-0479">Metal-binding</keyword>
<dbReference type="Proteomes" id="UP000760860">
    <property type="component" value="Unassembled WGS sequence"/>
</dbReference>
<evidence type="ECO:0000256" key="1">
    <source>
        <dbReference type="ARBA" id="ARBA00002180"/>
    </source>
</evidence>
<protein>
    <submittedName>
        <fullName evidence="20">Uncharacterized protein</fullName>
    </submittedName>
</protein>
<dbReference type="InterPro" id="IPR012337">
    <property type="entry name" value="RNaseH-like_sf"/>
</dbReference>
<dbReference type="EMBL" id="RCMG01000697">
    <property type="protein sequence ID" value="KAG2850305.1"/>
    <property type="molecule type" value="Genomic_DNA"/>
</dbReference>
<keyword evidence="12" id="KW-0695">RNA-directed DNA polymerase</keyword>
<gene>
    <name evidence="20" type="ORF">PC113_g16903</name>
    <name evidence="21" type="ORF">PC115_g16206</name>
    <name evidence="22" type="ORF">PC118_g16695</name>
    <name evidence="23" type="ORF">PC129_g17444</name>
</gene>
<evidence type="ECO:0000313" key="20">
    <source>
        <dbReference type="EMBL" id="KAG2850305.1"/>
    </source>
</evidence>
<dbReference type="GO" id="GO:0008233">
    <property type="term" value="F:peptidase activity"/>
    <property type="evidence" value="ECO:0007669"/>
    <property type="project" value="UniProtKB-KW"/>
</dbReference>
<dbReference type="GO" id="GO:0008270">
    <property type="term" value="F:zinc ion binding"/>
    <property type="evidence" value="ECO:0007669"/>
    <property type="project" value="UniProtKB-KW"/>
</dbReference>
<dbReference type="GO" id="GO:0003887">
    <property type="term" value="F:DNA-directed DNA polymerase activity"/>
    <property type="evidence" value="ECO:0007669"/>
    <property type="project" value="UniProtKB-KW"/>
</dbReference>
<keyword evidence="4" id="KW-0540">Nuclease</keyword>
<organism evidence="20 24">
    <name type="scientific">Phytophthora cactorum</name>
    <dbReference type="NCBI Taxonomy" id="29920"/>
    <lineage>
        <taxon>Eukaryota</taxon>
        <taxon>Sar</taxon>
        <taxon>Stramenopiles</taxon>
        <taxon>Oomycota</taxon>
        <taxon>Peronosporomycetes</taxon>
        <taxon>Peronosporales</taxon>
        <taxon>Peronosporaceae</taxon>
        <taxon>Phytophthora</taxon>
    </lineage>
</organism>
<evidence type="ECO:0000259" key="18">
    <source>
        <dbReference type="PROSITE" id="PS50158"/>
    </source>
</evidence>
<sequence>MLRSYLTQRGCWRVVDGTETRDLNDADLQRQYDERDELARDAILRGILTKDASRICNFDYAHEMWDAFEREKTKRAFSNALVLRKKLYSYTFTTDMNMESYLDELEYMRRQLRNMNDPIADDEMVKILLQGVAFEFRGVVRMFNKDVRDGNVPALQEVLNTLRSEAELDNQRKVVVATKGKDKEPAKILQVKEQPQPGGKKRQQHQQVGGKRKFKKHRKEEPETRECFHCGKKGHLKKNCYALQAKKKKSESMAFVRWSGSRDESVGHDQTSIGMVMSVDDSTLCDEWMIDIGAGVHVCNDWTAFTSLQEDTMSFVGWQGESSRSKAVGHVNVCTKDAKSGRDVVLELEDTRYASSGIRNLLSLERLEQQGWVPSYSESATSEDRQMRLDHGDVRLLLHKRSGHYWLKVKRTTANAKMCVMTVADRQSTVMRWHMKFAHLNGQALKQLVLKDMATGFDSLKASDFDKPLKCISCQMTKQKRRSYGRHEKRSKVCYGRHEKHSNVCYERLMSDVCYVGLETTGGNRYFQLAQDEALRYKWCYLLRTKDEASVNVMNLILQLEQKHVIKKFSRDQGKEFINKSLTKFLEEHGIQLLMTNTYTPEENCLVEKLNGNLLNKVRAIRQATGLPTALWG</sequence>
<dbReference type="Pfam" id="PF13976">
    <property type="entry name" value="gag_pre-integrs"/>
    <property type="match status" value="1"/>
</dbReference>
<evidence type="ECO:0000256" key="15">
    <source>
        <dbReference type="ARBA" id="ARBA00023172"/>
    </source>
</evidence>
<dbReference type="GO" id="GO:0006508">
    <property type="term" value="P:proteolysis"/>
    <property type="evidence" value="ECO:0007669"/>
    <property type="project" value="UniProtKB-KW"/>
</dbReference>
<keyword evidence="13" id="KW-0239">DNA-directed DNA polymerase</keyword>
<dbReference type="GO" id="GO:0005524">
    <property type="term" value="F:ATP binding"/>
    <property type="evidence" value="ECO:0007669"/>
    <property type="project" value="UniProtKB-KW"/>
</dbReference>
<evidence type="ECO:0000256" key="13">
    <source>
        <dbReference type="ARBA" id="ARBA00022932"/>
    </source>
</evidence>
<evidence type="ECO:0000256" key="3">
    <source>
        <dbReference type="ARBA" id="ARBA00022670"/>
    </source>
</evidence>
<dbReference type="InterPro" id="IPR036875">
    <property type="entry name" value="Znf_CCHC_sf"/>
</dbReference>
<dbReference type="SUPFAM" id="SSF57756">
    <property type="entry name" value="Retrovirus zinc finger-like domains"/>
    <property type="match status" value="1"/>
</dbReference>
<keyword evidence="6" id="KW-0547">Nucleotide-binding</keyword>
<evidence type="ECO:0000259" key="19">
    <source>
        <dbReference type="PROSITE" id="PS50994"/>
    </source>
</evidence>
<dbReference type="PROSITE" id="PS50158">
    <property type="entry name" value="ZF_CCHC"/>
    <property type="match status" value="1"/>
</dbReference>
<feature type="compositionally biased region" description="Basic residues" evidence="17">
    <location>
        <begin position="199"/>
        <end position="218"/>
    </location>
</feature>
<reference evidence="20" key="1">
    <citation type="submission" date="2018-10" db="EMBL/GenBank/DDBJ databases">
        <title>Effector identification in a new, highly contiguous assembly of the strawberry crown rot pathogen Phytophthora cactorum.</title>
        <authorList>
            <person name="Armitage A.D."/>
            <person name="Nellist C.F."/>
            <person name="Bates H."/>
            <person name="Vickerstaff R.J."/>
            <person name="Harrison R.J."/>
        </authorList>
    </citation>
    <scope>NUCLEOTIDE SEQUENCE</scope>
    <source>
        <strain evidence="20">15-7</strain>
        <strain evidence="21">4032</strain>
        <strain evidence="22">P415</strain>
        <strain evidence="23">P421</strain>
    </source>
</reference>
<dbReference type="PROSITE" id="PS50994">
    <property type="entry name" value="INTEGRASE"/>
    <property type="match status" value="1"/>
</dbReference>
<dbReference type="Proteomes" id="UP000697107">
    <property type="component" value="Unassembled WGS sequence"/>
</dbReference>
<keyword evidence="2" id="KW-1188">Viral release from host cell</keyword>
<dbReference type="GO" id="GO:0003964">
    <property type="term" value="F:RNA-directed DNA polymerase activity"/>
    <property type="evidence" value="ECO:0007669"/>
    <property type="project" value="UniProtKB-KW"/>
</dbReference>
<evidence type="ECO:0000256" key="8">
    <source>
        <dbReference type="ARBA" id="ARBA00022801"/>
    </source>
</evidence>
<proteinExistence type="predicted"/>
<dbReference type="VEuPathDB" id="FungiDB:PC110_g19958"/>
<evidence type="ECO:0000256" key="10">
    <source>
        <dbReference type="ARBA" id="ARBA00022842"/>
    </source>
</evidence>
<dbReference type="Gene3D" id="4.10.60.10">
    <property type="entry name" value="Zinc finger, CCHC-type"/>
    <property type="match status" value="1"/>
</dbReference>
<keyword evidence="3" id="KW-0645">Protease</keyword>
<evidence type="ECO:0000256" key="7">
    <source>
        <dbReference type="ARBA" id="ARBA00022759"/>
    </source>
</evidence>
<keyword evidence="13" id="KW-0548">Nucleotidyltransferase</keyword>
<dbReference type="EMBL" id="RCMV01000938">
    <property type="protein sequence ID" value="KAG3211583.1"/>
    <property type="molecule type" value="Genomic_DNA"/>
</dbReference>
<keyword evidence="9" id="KW-0067">ATP-binding</keyword>
<dbReference type="InterPro" id="IPR054722">
    <property type="entry name" value="PolX-like_BBD"/>
</dbReference>
<dbReference type="InterPro" id="IPR036397">
    <property type="entry name" value="RNaseH_sf"/>
</dbReference>
<evidence type="ECO:0000256" key="16">
    <source>
        <dbReference type="PROSITE-ProRule" id="PRU00047"/>
    </source>
</evidence>
<evidence type="ECO:0000256" key="2">
    <source>
        <dbReference type="ARBA" id="ARBA00022612"/>
    </source>
</evidence>
<dbReference type="VEuPathDB" id="FungiDB:PC110_g12233"/>
<dbReference type="SUPFAM" id="SSF53098">
    <property type="entry name" value="Ribonuclease H-like"/>
    <property type="match status" value="1"/>
</dbReference>
<dbReference type="Pfam" id="PF14223">
    <property type="entry name" value="Retrotran_gag_2"/>
    <property type="match status" value="1"/>
</dbReference>
<keyword evidence="15" id="KW-0233">DNA recombination</keyword>
<dbReference type="Proteomes" id="UP000735874">
    <property type="component" value="Unassembled WGS sequence"/>
</dbReference>
<evidence type="ECO:0000256" key="9">
    <source>
        <dbReference type="ARBA" id="ARBA00022840"/>
    </source>
</evidence>